<feature type="domain" description="Sugar 3,4-ketoisomerase QdtA cupin" evidence="1">
    <location>
        <begin position="3"/>
        <end position="118"/>
    </location>
</feature>
<dbReference type="SUPFAM" id="SSF51182">
    <property type="entry name" value="RmlC-like cupins"/>
    <property type="match status" value="1"/>
</dbReference>
<reference evidence="2 3" key="1">
    <citation type="journal article" date="2015" name="Sci. Rep.">
        <title>Unraveling adaptation of Pontibacter korlensis to radiation and infertility in desert through complete genome and comparative transcriptomic analysis.</title>
        <authorList>
            <person name="Dai J."/>
            <person name="Dai W."/>
            <person name="Qiu C."/>
            <person name="Yang Z."/>
            <person name="Zhang Y."/>
            <person name="Zhou M."/>
            <person name="Zhang L."/>
            <person name="Fang C."/>
            <person name="Gao Q."/>
            <person name="Yang Q."/>
            <person name="Li X."/>
            <person name="Wang Z."/>
            <person name="Wang Z."/>
            <person name="Jia Z."/>
            <person name="Chen X."/>
        </authorList>
    </citation>
    <scope>NUCLEOTIDE SEQUENCE [LARGE SCALE GENOMIC DNA]</scope>
    <source>
        <strain evidence="2 3">X14-1T</strain>
    </source>
</reference>
<dbReference type="STRING" id="400092.PKOR_16885"/>
<evidence type="ECO:0000259" key="1">
    <source>
        <dbReference type="Pfam" id="PF05523"/>
    </source>
</evidence>
<gene>
    <name evidence="2" type="ORF">PKOR_16885</name>
</gene>
<sequence>MAKIIDLKTFTDKRGNLTVIEKSIPFDIKRIFYIYGVDESRRGGHRHHKTVQAAICIQGSCQIYNDNGTEQQEFVLDKPEKCLILEPADWHEMYNFTKDAILMVLASEYYDEKDYIFNRY</sequence>
<dbReference type="Proteomes" id="UP000033109">
    <property type="component" value="Chromosome"/>
</dbReference>
<dbReference type="RefSeq" id="WP_046312315.1">
    <property type="nucleotide sequence ID" value="NZ_CBCSCY010000006.1"/>
</dbReference>
<protein>
    <submittedName>
        <fullName evidence="2">WxcM domain-containing protein</fullName>
    </submittedName>
</protein>
<keyword evidence="3" id="KW-1185">Reference proteome</keyword>
<dbReference type="InterPro" id="IPR014710">
    <property type="entry name" value="RmlC-like_jellyroll"/>
</dbReference>
<dbReference type="InterPro" id="IPR008894">
    <property type="entry name" value="QdtA_cupin_dom"/>
</dbReference>
<evidence type="ECO:0000313" key="2">
    <source>
        <dbReference type="EMBL" id="AKD04459.1"/>
    </source>
</evidence>
<dbReference type="CDD" id="cd20292">
    <property type="entry name" value="cupin_QdtA-like"/>
    <property type="match status" value="1"/>
</dbReference>
<dbReference type="AlphaFoldDB" id="A0A0E3ZFN6"/>
<name>A0A0E3ZFN6_9BACT</name>
<dbReference type="EMBL" id="CP009621">
    <property type="protein sequence ID" value="AKD04459.1"/>
    <property type="molecule type" value="Genomic_DNA"/>
</dbReference>
<dbReference type="InterPro" id="IPR011051">
    <property type="entry name" value="RmlC_Cupin_sf"/>
</dbReference>
<proteinExistence type="predicted"/>
<dbReference type="KEGG" id="pko:PKOR_16885"/>
<evidence type="ECO:0000313" key="3">
    <source>
        <dbReference type="Proteomes" id="UP000033109"/>
    </source>
</evidence>
<dbReference type="OrthoDB" id="9795513at2"/>
<dbReference type="PATRIC" id="fig|400092.3.peg.3703"/>
<accession>A0A0E3ZFN6</accession>
<dbReference type="Pfam" id="PF05523">
    <property type="entry name" value="FdtA"/>
    <property type="match status" value="1"/>
</dbReference>
<organism evidence="2 3">
    <name type="scientific">Pontibacter korlensis</name>
    <dbReference type="NCBI Taxonomy" id="400092"/>
    <lineage>
        <taxon>Bacteria</taxon>
        <taxon>Pseudomonadati</taxon>
        <taxon>Bacteroidota</taxon>
        <taxon>Cytophagia</taxon>
        <taxon>Cytophagales</taxon>
        <taxon>Hymenobacteraceae</taxon>
        <taxon>Pontibacter</taxon>
    </lineage>
</organism>
<dbReference type="HOGENOM" id="CLU_127501_1_0_10"/>
<dbReference type="Gene3D" id="2.60.120.10">
    <property type="entry name" value="Jelly Rolls"/>
    <property type="match status" value="1"/>
</dbReference>